<evidence type="ECO:0000313" key="2">
    <source>
        <dbReference type="Proteomes" id="UP000663946"/>
    </source>
</evidence>
<gene>
    <name evidence="1" type="ORF">G6M86_03770</name>
</gene>
<organism evidence="1 2">
    <name type="scientific">Agrobacterium tumefaciens</name>
    <dbReference type="NCBI Taxonomy" id="358"/>
    <lineage>
        <taxon>Bacteria</taxon>
        <taxon>Pseudomonadati</taxon>
        <taxon>Pseudomonadota</taxon>
        <taxon>Alphaproteobacteria</taxon>
        <taxon>Hyphomicrobiales</taxon>
        <taxon>Rhizobiaceae</taxon>
        <taxon>Rhizobium/Agrobacterium group</taxon>
        <taxon>Agrobacterium</taxon>
        <taxon>Agrobacterium tumefaciens complex</taxon>
    </lineage>
</organism>
<proteinExistence type="predicted"/>
<protein>
    <submittedName>
        <fullName evidence="1">Uncharacterized protein</fullName>
    </submittedName>
</protein>
<evidence type="ECO:0000313" key="1">
    <source>
        <dbReference type="EMBL" id="QTG12415.1"/>
    </source>
</evidence>
<name>A0AAJ4MZW6_AGRTU</name>
<dbReference type="AlphaFoldDB" id="A0AAJ4MZW6"/>
<dbReference type="Proteomes" id="UP000663946">
    <property type="component" value="Chromosome 1"/>
</dbReference>
<accession>A0AAJ4MZW6</accession>
<dbReference type="RefSeq" id="WP_333721888.1">
    <property type="nucleotide sequence ID" value="NZ_CP049216.1"/>
</dbReference>
<dbReference type="EMBL" id="CP049216">
    <property type="protein sequence ID" value="QTG12415.1"/>
    <property type="molecule type" value="Genomic_DNA"/>
</dbReference>
<sequence length="76" mass="8635">MSDNQFIISWDVAIDGSEAFITEIVNGEIGGSVMFGPMPRDATGPFMDERKEFFEDLVKRERERFVSFRQQKLGGA</sequence>
<reference evidence="1" key="1">
    <citation type="submission" date="2020-02" db="EMBL/GenBank/DDBJ databases">
        <title>Unexpected conservation and global transmission of agrobacterial virulence plasmids.</title>
        <authorList>
            <person name="Weisberg A.J."/>
            <person name="Davis E.W. II"/>
            <person name="Tabima J.R."/>
            <person name="Belcher M.S."/>
            <person name="Miller M."/>
            <person name="Kuo C.-H."/>
            <person name="Loper J.E."/>
            <person name="Grunwald N.J."/>
            <person name="Putnam M.L."/>
            <person name="Chang J.H."/>
        </authorList>
    </citation>
    <scope>NUCLEOTIDE SEQUENCE</scope>
    <source>
        <strain evidence="1">Q15/94</strain>
    </source>
</reference>